<dbReference type="InterPro" id="IPR011009">
    <property type="entry name" value="Kinase-like_dom_sf"/>
</dbReference>
<dbReference type="PROSITE" id="PS50011">
    <property type="entry name" value="PROTEIN_KINASE_DOM"/>
    <property type="match status" value="1"/>
</dbReference>
<sequence length="85" mass="9751">YFQSSKNNGIYGILPFVAPEVLKGQPYTLASDIYSFSIIMWEFISGVSPFDNEAHDFQLSLDIYKGKRPEIIKNIPQCYLVDLKK</sequence>
<dbReference type="Pfam" id="PF07714">
    <property type="entry name" value="PK_Tyr_Ser-Thr"/>
    <property type="match status" value="1"/>
</dbReference>
<dbReference type="PANTHER" id="PTHR46716:SF1">
    <property type="entry name" value="MITOGEN-ACTIVATED PROTEIN KINASE KINASE KINASE 7"/>
    <property type="match status" value="1"/>
</dbReference>
<evidence type="ECO:0000256" key="3">
    <source>
        <dbReference type="ARBA" id="ARBA00022741"/>
    </source>
</evidence>
<dbReference type="PANTHER" id="PTHR46716">
    <property type="entry name" value="MITOGEN-ACTIVATED PROTEIN KINASE KINASE KINASE 7"/>
    <property type="match status" value="1"/>
</dbReference>
<proteinExistence type="predicted"/>
<dbReference type="InterPro" id="IPR000719">
    <property type="entry name" value="Prot_kinase_dom"/>
</dbReference>
<dbReference type="GO" id="GO:0004709">
    <property type="term" value="F:MAP kinase kinase kinase activity"/>
    <property type="evidence" value="ECO:0007669"/>
    <property type="project" value="TreeGrafter"/>
</dbReference>
<keyword evidence="3" id="KW-0547">Nucleotide-binding</keyword>
<dbReference type="AlphaFoldDB" id="A0A9W4STN2"/>
<dbReference type="OrthoDB" id="5337378at2759"/>
<evidence type="ECO:0000259" key="6">
    <source>
        <dbReference type="PROSITE" id="PS50011"/>
    </source>
</evidence>
<keyword evidence="8" id="KW-1185">Reference proteome</keyword>
<evidence type="ECO:0000256" key="4">
    <source>
        <dbReference type="ARBA" id="ARBA00022777"/>
    </source>
</evidence>
<accession>A0A9W4STN2</accession>
<keyword evidence="5" id="KW-0067">ATP-binding</keyword>
<gene>
    <name evidence="7" type="ORF">FWILDA_LOCUS9422</name>
</gene>
<evidence type="ECO:0000256" key="1">
    <source>
        <dbReference type="ARBA" id="ARBA00022527"/>
    </source>
</evidence>
<reference evidence="7" key="1">
    <citation type="submission" date="2022-08" db="EMBL/GenBank/DDBJ databases">
        <authorList>
            <person name="Kallberg Y."/>
            <person name="Tangrot J."/>
            <person name="Rosling A."/>
        </authorList>
    </citation>
    <scope>NUCLEOTIDE SEQUENCE</scope>
    <source>
        <strain evidence="7">Wild A</strain>
    </source>
</reference>
<evidence type="ECO:0000256" key="5">
    <source>
        <dbReference type="ARBA" id="ARBA00022840"/>
    </source>
</evidence>
<organism evidence="7 8">
    <name type="scientific">Funneliformis geosporum</name>
    <dbReference type="NCBI Taxonomy" id="1117311"/>
    <lineage>
        <taxon>Eukaryota</taxon>
        <taxon>Fungi</taxon>
        <taxon>Fungi incertae sedis</taxon>
        <taxon>Mucoromycota</taxon>
        <taxon>Glomeromycotina</taxon>
        <taxon>Glomeromycetes</taxon>
        <taxon>Glomerales</taxon>
        <taxon>Glomeraceae</taxon>
        <taxon>Funneliformis</taxon>
    </lineage>
</organism>
<evidence type="ECO:0000313" key="7">
    <source>
        <dbReference type="EMBL" id="CAI2180108.1"/>
    </source>
</evidence>
<dbReference type="GO" id="GO:0007254">
    <property type="term" value="P:JNK cascade"/>
    <property type="evidence" value="ECO:0007669"/>
    <property type="project" value="TreeGrafter"/>
</dbReference>
<name>A0A9W4STN2_9GLOM</name>
<dbReference type="EMBL" id="CAMKVN010002213">
    <property type="protein sequence ID" value="CAI2180108.1"/>
    <property type="molecule type" value="Genomic_DNA"/>
</dbReference>
<evidence type="ECO:0000256" key="2">
    <source>
        <dbReference type="ARBA" id="ARBA00022679"/>
    </source>
</evidence>
<dbReference type="GO" id="GO:0006955">
    <property type="term" value="P:immune response"/>
    <property type="evidence" value="ECO:0007669"/>
    <property type="project" value="TreeGrafter"/>
</dbReference>
<feature type="domain" description="Protein kinase" evidence="6">
    <location>
        <begin position="1"/>
        <end position="85"/>
    </location>
</feature>
<dbReference type="Gene3D" id="1.10.510.10">
    <property type="entry name" value="Transferase(Phosphotransferase) domain 1"/>
    <property type="match status" value="1"/>
</dbReference>
<dbReference type="GO" id="GO:0005524">
    <property type="term" value="F:ATP binding"/>
    <property type="evidence" value="ECO:0007669"/>
    <property type="project" value="UniProtKB-KW"/>
</dbReference>
<feature type="non-terminal residue" evidence="7">
    <location>
        <position position="1"/>
    </location>
</feature>
<evidence type="ECO:0000313" key="8">
    <source>
        <dbReference type="Proteomes" id="UP001153678"/>
    </source>
</evidence>
<dbReference type="SUPFAM" id="SSF56112">
    <property type="entry name" value="Protein kinase-like (PK-like)"/>
    <property type="match status" value="1"/>
</dbReference>
<keyword evidence="2" id="KW-0808">Transferase</keyword>
<comment type="caution">
    <text evidence="7">The sequence shown here is derived from an EMBL/GenBank/DDBJ whole genome shotgun (WGS) entry which is preliminary data.</text>
</comment>
<keyword evidence="4" id="KW-0418">Kinase</keyword>
<keyword evidence="1" id="KW-0723">Serine/threonine-protein kinase</keyword>
<dbReference type="Proteomes" id="UP001153678">
    <property type="component" value="Unassembled WGS sequence"/>
</dbReference>
<dbReference type="InterPro" id="IPR001245">
    <property type="entry name" value="Ser-Thr/Tyr_kinase_cat_dom"/>
</dbReference>
<protein>
    <submittedName>
        <fullName evidence="7">13245_t:CDS:1</fullName>
    </submittedName>
</protein>